<comment type="similarity">
    <text evidence="5">Belongs to the protein-tyrosine phosphatase family. Non-receptor class PTPDC1 subfamily.</text>
</comment>
<feature type="region of interest" description="Disordered" evidence="8">
    <location>
        <begin position="1"/>
        <end position="43"/>
    </location>
</feature>
<keyword evidence="1" id="KW-0970">Cilium biogenesis/degradation</keyword>
<evidence type="ECO:0000259" key="9">
    <source>
        <dbReference type="PROSITE" id="PS50054"/>
    </source>
</evidence>
<dbReference type="InterPro" id="IPR020422">
    <property type="entry name" value="TYR_PHOSPHATASE_DUAL_dom"/>
</dbReference>
<dbReference type="InterPro" id="IPR016130">
    <property type="entry name" value="Tyr_Pase_AS"/>
</dbReference>
<evidence type="ECO:0000256" key="1">
    <source>
        <dbReference type="ARBA" id="ARBA00022794"/>
    </source>
</evidence>
<dbReference type="Proteomes" id="UP000646548">
    <property type="component" value="Unassembled WGS sequence"/>
</dbReference>
<dbReference type="PROSITE" id="PS50054">
    <property type="entry name" value="TYR_PHOSPHATASE_DUAL"/>
    <property type="match status" value="1"/>
</dbReference>
<dbReference type="GO" id="GO:0004725">
    <property type="term" value="F:protein tyrosine phosphatase activity"/>
    <property type="evidence" value="ECO:0007669"/>
    <property type="project" value="InterPro"/>
</dbReference>
<evidence type="ECO:0000256" key="2">
    <source>
        <dbReference type="ARBA" id="ARBA00022801"/>
    </source>
</evidence>
<feature type="region of interest" description="Disordered" evidence="8">
    <location>
        <begin position="612"/>
        <end position="689"/>
    </location>
</feature>
<feature type="compositionally biased region" description="Basic and acidic residues" evidence="8">
    <location>
        <begin position="274"/>
        <end position="294"/>
    </location>
</feature>
<keyword evidence="3" id="KW-0904">Protein phosphatase</keyword>
<name>A0A834EVD5_ORYME</name>
<evidence type="ECO:0000259" key="10">
    <source>
        <dbReference type="PROSITE" id="PS50056"/>
    </source>
</evidence>
<feature type="compositionally biased region" description="Basic and acidic residues" evidence="8">
    <location>
        <begin position="1"/>
        <end position="17"/>
    </location>
</feature>
<dbReference type="PROSITE" id="PS00383">
    <property type="entry name" value="TYR_PHOSPHATASE_1"/>
    <property type="match status" value="1"/>
</dbReference>
<evidence type="ECO:0000256" key="8">
    <source>
        <dbReference type="SAM" id="MobiDB-lite"/>
    </source>
</evidence>
<evidence type="ECO:0000256" key="3">
    <source>
        <dbReference type="ARBA" id="ARBA00022912"/>
    </source>
</evidence>
<dbReference type="EMBL" id="WKFB01001175">
    <property type="protein sequence ID" value="KAF6715085.1"/>
    <property type="molecule type" value="Genomic_DNA"/>
</dbReference>
<feature type="compositionally biased region" description="Polar residues" evidence="8">
    <location>
        <begin position="263"/>
        <end position="272"/>
    </location>
</feature>
<keyword evidence="2" id="KW-0378">Hydrolase</keyword>
<proteinExistence type="inferred from homology"/>
<gene>
    <name evidence="11" type="ORF">FQA47_015163</name>
</gene>
<evidence type="ECO:0000256" key="6">
    <source>
        <dbReference type="ARBA" id="ARBA00072096"/>
    </source>
</evidence>
<feature type="coiled-coil region" evidence="7">
    <location>
        <begin position="193"/>
        <end position="235"/>
    </location>
</feature>
<dbReference type="Pfam" id="PF00782">
    <property type="entry name" value="DSPc"/>
    <property type="match status" value="1"/>
</dbReference>
<dbReference type="InterPro" id="IPR049573">
    <property type="entry name" value="PTPDC1_PTP"/>
</dbReference>
<organism evidence="11 12">
    <name type="scientific">Oryzias melastigma</name>
    <name type="common">Marine medaka</name>
    <dbReference type="NCBI Taxonomy" id="30732"/>
    <lineage>
        <taxon>Eukaryota</taxon>
        <taxon>Metazoa</taxon>
        <taxon>Chordata</taxon>
        <taxon>Craniata</taxon>
        <taxon>Vertebrata</taxon>
        <taxon>Euteleostomi</taxon>
        <taxon>Actinopterygii</taxon>
        <taxon>Neopterygii</taxon>
        <taxon>Teleostei</taxon>
        <taxon>Neoteleostei</taxon>
        <taxon>Acanthomorphata</taxon>
        <taxon>Ovalentaria</taxon>
        <taxon>Atherinomorphae</taxon>
        <taxon>Beloniformes</taxon>
        <taxon>Adrianichthyidae</taxon>
        <taxon>Oryziinae</taxon>
        <taxon>Oryzias</taxon>
    </lineage>
</organism>
<evidence type="ECO:0000313" key="11">
    <source>
        <dbReference type="EMBL" id="KAF6715085.1"/>
    </source>
</evidence>
<feature type="domain" description="Tyrosine specific protein phosphatases" evidence="10">
    <location>
        <begin position="830"/>
        <end position="897"/>
    </location>
</feature>
<sequence>MHTAKRMADRNIKRKDASNAGVKKKGEKTKTASEMVKEAETGSLPSGLTMQQIEELETYKRRYEKACQNMVMENLDIYKANFGKLTAENASLKERNEELQKKYDECFKTCQILKKKTTCLQRDAMKLSAEEKDLKSKVEQIKSNCEKEVQKLSDFFTSNKADFEKTLHKVLSKKDKEVSDTVTDFMKKYEVLNESFQKEKRELFRIKDEEQKKVLENLEEQVQKKIAEKDEEIRLLRMSFSRQVALLQSSQQNEAPKKRKKCSTVSQETQTEVLRLDPKTGKPEHNQNDDKPLRREISSLKELLEDKAKHVKSLEEEKRNLQTRNFSSQSYIKFLELKLSEHNKKSSTITEYKKVIDNHEKERTVLATRIKELETELKILADLNDDLELRLVRGKSRENAILFHLQNAEGILQNCLQDLNICAEYDFKDPAFGVHFKNILKTYANKKEYNGELLMRKYEMAIKKLKNENHKVRQQLEEIPVLRNKLLEYEKFISKLRSQFNQENHKVWLEVGTWVDEHVRLTEELDRTKAWCKFHHADKAKAKVDCWRKKDNLEKPSQVSPSPFRPMRVEPTRFGPTPIDPSQADHFQSLPSFIVRPWKCLSKLLKAKPLKTFSDDEQPTEDESKRSSTSSKEMTSPPNPWKDDRQTPWKPARNRAPRSGMAAGVSVLTERAESTGDSARGEASAEMETANARVPTAKYTKMGETLRHVIPGHMQCSMACGGKACKYENPSRWRDEEQAIKGLYSSWITDNLLAMARPSTEIIEKYGIIEQFQRCGLKTVINLQRPGEHASCGNPLEPESGFTYRPETFMQAGVYYYNFGWKDYGVASLTTILDMVKVMSFAVQEGKMAVHCHAGLGRTGVLLACYLVFTARMNADQAILFVRAKRPNSIQTRGQLLCVREFAQFLVPLRSVFSCAEPKASAVTLSQYLTRQRHLLHGYEARQMKNVPKMVHLVCRLLVDIAANRQVVVEEERLEIPDLTAEVEKTVSQQALQQLGREMRGKGIPLPACALNTPNPSALPCRADQPLASDNELDPLWRQQNLESPLSSPLWSSRSLSDSLLHKLGEWQQSFGNLKNSKPIHSYIKHSLSHTSLAPCSLDDHPQDGTLESKMTVEPDFLSEKPLQKRHQSLILDPSELRPFRDPTPHDALITSKNTAADQEGNNGRVTAGVPSFSVQAELSAESRRLWVAQALAMIPTDRESSRSLQVQMWQTELNSREGAWERLCTERDPLVLSGLMWSWLEQLREPIISSEDMKIVGEAKGNPQSALHRLQKGPRLTLLCVLDCAAQLLPLPEDLEARLLTQTVKVFTKTDPASGGQSSLTAALSTLLHELPRKSCTAE</sequence>
<comment type="caution">
    <text evidence="11">The sequence shown here is derived from an EMBL/GenBank/DDBJ whole genome shotgun (WGS) entry which is preliminary data.</text>
</comment>
<dbReference type="SMART" id="SM00404">
    <property type="entry name" value="PTPc_motif"/>
    <property type="match status" value="1"/>
</dbReference>
<dbReference type="InterPro" id="IPR029021">
    <property type="entry name" value="Prot-tyrosine_phosphatase-like"/>
</dbReference>
<dbReference type="Gene3D" id="3.90.190.10">
    <property type="entry name" value="Protein tyrosine phosphatase superfamily"/>
    <property type="match status" value="1"/>
</dbReference>
<feature type="coiled-coil region" evidence="7">
    <location>
        <begin position="356"/>
        <end position="390"/>
    </location>
</feature>
<evidence type="ECO:0000256" key="4">
    <source>
        <dbReference type="ARBA" id="ARBA00056295"/>
    </source>
</evidence>
<evidence type="ECO:0000256" key="7">
    <source>
        <dbReference type="SAM" id="Coils"/>
    </source>
</evidence>
<feature type="coiled-coil region" evidence="7">
    <location>
        <begin position="297"/>
        <end position="324"/>
    </location>
</feature>
<reference evidence="11" key="1">
    <citation type="journal article" name="BMC Genomics">
        <title>Long-read sequencing and de novo genome assembly of marine medaka (Oryzias melastigma).</title>
        <authorList>
            <person name="Liang P."/>
            <person name="Saqib H.S.A."/>
            <person name="Ni X."/>
            <person name="Shen Y."/>
        </authorList>
    </citation>
    <scope>NUCLEOTIDE SEQUENCE</scope>
    <source>
        <strain evidence="11">Bigg-433</strain>
    </source>
</reference>
<dbReference type="InterPro" id="IPR000387">
    <property type="entry name" value="Tyr_Pase_dom"/>
</dbReference>
<dbReference type="GO" id="GO:0060271">
    <property type="term" value="P:cilium assembly"/>
    <property type="evidence" value="ECO:0007669"/>
    <property type="project" value="InterPro"/>
</dbReference>
<keyword evidence="7" id="KW-0175">Coiled coil</keyword>
<feature type="compositionally biased region" description="Polar residues" evidence="8">
    <location>
        <begin position="627"/>
        <end position="636"/>
    </location>
</feature>
<evidence type="ECO:0000256" key="5">
    <source>
        <dbReference type="ARBA" id="ARBA00060867"/>
    </source>
</evidence>
<feature type="coiled-coil region" evidence="7">
    <location>
        <begin position="53"/>
        <end position="151"/>
    </location>
</feature>
<comment type="function">
    <text evidence="4">May play roles in cilia formation and/or maintenance.</text>
</comment>
<dbReference type="SUPFAM" id="SSF52799">
    <property type="entry name" value="(Phosphotyrosine protein) phosphatases II"/>
    <property type="match status" value="1"/>
</dbReference>
<feature type="region of interest" description="Disordered" evidence="8">
    <location>
        <begin position="553"/>
        <end position="585"/>
    </location>
</feature>
<protein>
    <recommendedName>
        <fullName evidence="6">Protein tyrosine phosphatase domain-containing protein 1</fullName>
    </recommendedName>
</protein>
<dbReference type="InterPro" id="IPR003595">
    <property type="entry name" value="Tyr_Pase_cat"/>
</dbReference>
<feature type="compositionally biased region" description="Basic and acidic residues" evidence="8">
    <location>
        <begin position="28"/>
        <end position="40"/>
    </location>
</feature>
<dbReference type="InterPro" id="IPR050561">
    <property type="entry name" value="PTP"/>
</dbReference>
<dbReference type="PANTHER" id="PTHR23339">
    <property type="entry name" value="TYROSINE SPECIFIC PROTEIN PHOSPHATASE AND DUAL SPECIFICITY PROTEIN PHOSPHATASE"/>
    <property type="match status" value="1"/>
</dbReference>
<accession>A0A834EVD5</accession>
<dbReference type="PROSITE" id="PS50056">
    <property type="entry name" value="TYR_PHOSPHATASE_2"/>
    <property type="match status" value="1"/>
</dbReference>
<dbReference type="CDD" id="cd14506">
    <property type="entry name" value="PTP_PTPDC1"/>
    <property type="match status" value="1"/>
</dbReference>
<feature type="region of interest" description="Disordered" evidence="8">
    <location>
        <begin position="248"/>
        <end position="294"/>
    </location>
</feature>
<evidence type="ECO:0000313" key="12">
    <source>
        <dbReference type="Proteomes" id="UP000646548"/>
    </source>
</evidence>
<dbReference type="InterPro" id="IPR000340">
    <property type="entry name" value="Dual-sp_phosphatase_cat-dom"/>
</dbReference>
<dbReference type="FunFam" id="3.90.190.10:FF:000027">
    <property type="entry name" value="Protein tyrosine phosphatase domain containing 1"/>
    <property type="match status" value="1"/>
</dbReference>
<feature type="domain" description="Tyrosine-protein phosphatase" evidence="9">
    <location>
        <begin position="744"/>
        <end position="915"/>
    </location>
</feature>